<reference evidence="2" key="1">
    <citation type="submission" date="2021-04" db="EMBL/GenBank/DDBJ databases">
        <title>Phycicoccus avicenniae sp. nov., a novel endophytic actinomycetes isolated from branch of Avicennia mariana.</title>
        <authorList>
            <person name="Tuo L."/>
        </authorList>
    </citation>
    <scope>NUCLEOTIDE SEQUENCE</scope>
    <source>
        <strain evidence="2">BSK3Z-2</strain>
    </source>
</reference>
<dbReference type="AlphaFoldDB" id="A0A941D4Y4"/>
<keyword evidence="3" id="KW-1185">Reference proteome</keyword>
<protein>
    <submittedName>
        <fullName evidence="2">DUF1800 domain-containing protein</fullName>
    </submittedName>
</protein>
<evidence type="ECO:0000256" key="1">
    <source>
        <dbReference type="SAM" id="MobiDB-lite"/>
    </source>
</evidence>
<gene>
    <name evidence="2" type="ORF">KC207_02585</name>
</gene>
<evidence type="ECO:0000313" key="2">
    <source>
        <dbReference type="EMBL" id="MBR7742179.1"/>
    </source>
</evidence>
<name>A0A941D4Y4_9MICO</name>
<dbReference type="RefSeq" id="WP_211601340.1">
    <property type="nucleotide sequence ID" value="NZ_JAGSNF010000003.1"/>
</dbReference>
<feature type="region of interest" description="Disordered" evidence="1">
    <location>
        <begin position="1"/>
        <end position="62"/>
    </location>
</feature>
<feature type="compositionally biased region" description="Pro residues" evidence="1">
    <location>
        <begin position="38"/>
        <end position="56"/>
    </location>
</feature>
<dbReference type="InterPro" id="IPR014917">
    <property type="entry name" value="DUF1800"/>
</dbReference>
<dbReference type="EMBL" id="JAGSNF010000003">
    <property type="protein sequence ID" value="MBR7742179.1"/>
    <property type="molecule type" value="Genomic_DNA"/>
</dbReference>
<proteinExistence type="predicted"/>
<organism evidence="2 3">
    <name type="scientific">Phycicoccus avicenniae</name>
    <dbReference type="NCBI Taxonomy" id="2828860"/>
    <lineage>
        <taxon>Bacteria</taxon>
        <taxon>Bacillati</taxon>
        <taxon>Actinomycetota</taxon>
        <taxon>Actinomycetes</taxon>
        <taxon>Micrococcales</taxon>
        <taxon>Intrasporangiaceae</taxon>
        <taxon>Phycicoccus</taxon>
    </lineage>
</organism>
<dbReference type="Pfam" id="PF08811">
    <property type="entry name" value="DUF1800"/>
    <property type="match status" value="1"/>
</dbReference>
<accession>A0A941D4Y4</accession>
<sequence>MTPLPSRRALLRGAPTQAPAGDRPPWMPEVITRRTAPWSPPAPPVEPPTPPPPPPSSGTTRAQALHLARRATWGATPRLVADIRAVGAQAWVDAQLDPARIPLTADERTVLAEYPRLSMSVAAVRERYGSDTGDLGTDSIHAYTARAIWSERQLFEVMADFWTNHLVVTAPWGPAWDSVHRFQEDVVRRHALGRYADLLVAAVTHPALLKQLDNTSSTRWSPNENLGRELLELHTVGVEAGYTEADVRHSTLVLTGLTTHRQTGEAAYEPDWHHTGRLTVLDWRHANTAADGSAVVRDYLLHLARHPRTARRIATKLAVRFVGDSPPAALVDRLAAAYLAADTRIAPVLRTLFASEEFAGAGGTKTKRPFENAVSTARVLGIRPGPANRRWFDEVLWLSSLAGHKPMGWPAPNGYPDVAAAWAGAGATLGVWNLHMQQGWQSTRTDDPWVTVPPFRGLLPAALPATHGEYVDALASRLLVGPLSTAKRAAVCAFLDRTPASPLRATDAAVGWRLPYVVALLLDTPEFATR</sequence>
<comment type="caution">
    <text evidence="2">The sequence shown here is derived from an EMBL/GenBank/DDBJ whole genome shotgun (WGS) entry which is preliminary data.</text>
</comment>
<dbReference type="Proteomes" id="UP000677016">
    <property type="component" value="Unassembled WGS sequence"/>
</dbReference>
<evidence type="ECO:0000313" key="3">
    <source>
        <dbReference type="Proteomes" id="UP000677016"/>
    </source>
</evidence>